<dbReference type="InterPro" id="IPR036397">
    <property type="entry name" value="RNaseH_sf"/>
</dbReference>
<reference evidence="1 2" key="1">
    <citation type="submission" date="2019-03" db="EMBL/GenBank/DDBJ databases">
        <title>Single cell metagenomics reveals metabolic interactions within the superorganism composed of flagellate Streblomastix strix and complex community of Bacteroidetes bacteria on its surface.</title>
        <authorList>
            <person name="Treitli S.C."/>
            <person name="Kolisko M."/>
            <person name="Husnik F."/>
            <person name="Keeling P."/>
            <person name="Hampl V."/>
        </authorList>
    </citation>
    <scope>NUCLEOTIDE SEQUENCE [LARGE SCALE GENOMIC DNA]</scope>
    <source>
        <strain evidence="1">ST1C</strain>
    </source>
</reference>
<dbReference type="AlphaFoldDB" id="A0A5J4WRS6"/>
<dbReference type="Proteomes" id="UP000324800">
    <property type="component" value="Unassembled WGS sequence"/>
</dbReference>
<comment type="caution">
    <text evidence="1">The sequence shown here is derived from an EMBL/GenBank/DDBJ whole genome shotgun (WGS) entry which is preliminary data.</text>
</comment>
<gene>
    <name evidence="1" type="ORF">EZS28_006664</name>
</gene>
<dbReference type="Gene3D" id="3.30.420.10">
    <property type="entry name" value="Ribonuclease H-like superfamily/Ribonuclease H"/>
    <property type="match status" value="1"/>
</dbReference>
<dbReference type="OrthoDB" id="8190404at2759"/>
<dbReference type="GO" id="GO:0003676">
    <property type="term" value="F:nucleic acid binding"/>
    <property type="evidence" value="ECO:0007669"/>
    <property type="project" value="InterPro"/>
</dbReference>
<proteinExistence type="predicted"/>
<accession>A0A5J4WRS6</accession>
<protein>
    <submittedName>
        <fullName evidence="1">Uncharacterized protein</fullName>
    </submittedName>
</protein>
<evidence type="ECO:0000313" key="1">
    <source>
        <dbReference type="EMBL" id="KAA6397817.1"/>
    </source>
</evidence>
<organism evidence="1 2">
    <name type="scientific">Streblomastix strix</name>
    <dbReference type="NCBI Taxonomy" id="222440"/>
    <lineage>
        <taxon>Eukaryota</taxon>
        <taxon>Metamonada</taxon>
        <taxon>Preaxostyla</taxon>
        <taxon>Oxymonadida</taxon>
        <taxon>Streblomastigidae</taxon>
        <taxon>Streblomastix</taxon>
    </lineage>
</organism>
<name>A0A5J4WRS6_9EUKA</name>
<sequence>MELPNRYRFRVKGIQPKTDSSFICCQENNIELGQTFGSAVILISYCSIKLFAFGDKHKIAVSLITEHNHSSLHAVALELKHSMKTQKLILRFDFSVKSVSTKYMNHFRIQYPMRGLVREQKYDDVVEVLIHYDYASAHTARATQTVVENAEYTQLDHPPNSPDLVTCDFFI</sequence>
<dbReference type="EMBL" id="SNRW01001098">
    <property type="protein sequence ID" value="KAA6397817.1"/>
    <property type="molecule type" value="Genomic_DNA"/>
</dbReference>
<evidence type="ECO:0000313" key="2">
    <source>
        <dbReference type="Proteomes" id="UP000324800"/>
    </source>
</evidence>